<proteinExistence type="inferred from homology"/>
<evidence type="ECO:0000256" key="9">
    <source>
        <dbReference type="ARBA" id="ARBA00023002"/>
    </source>
</evidence>
<comment type="similarity">
    <text evidence="4">Belongs to the cytochrome P450 family.</text>
</comment>
<keyword evidence="5" id="KW-0349">Heme</keyword>
<dbReference type="GO" id="GO:0004497">
    <property type="term" value="F:monooxygenase activity"/>
    <property type="evidence" value="ECO:0007669"/>
    <property type="project" value="UniProtKB-KW"/>
</dbReference>
<evidence type="ECO:0000256" key="8">
    <source>
        <dbReference type="ARBA" id="ARBA00022989"/>
    </source>
</evidence>
<dbReference type="Proteomes" id="UP001218218">
    <property type="component" value="Unassembled WGS sequence"/>
</dbReference>
<keyword evidence="7" id="KW-0479">Metal-binding</keyword>
<comment type="pathway">
    <text evidence="3">Secondary metabolite biosynthesis; terpenoid biosynthesis.</text>
</comment>
<keyword evidence="12" id="KW-0472">Membrane</keyword>
<dbReference type="InterPro" id="IPR036396">
    <property type="entry name" value="Cyt_P450_sf"/>
</dbReference>
<keyword evidence="9" id="KW-0560">Oxidoreductase</keyword>
<keyword evidence="6" id="KW-0812">Transmembrane</keyword>
<keyword evidence="10" id="KW-0408">Iron</keyword>
<evidence type="ECO:0000256" key="5">
    <source>
        <dbReference type="ARBA" id="ARBA00022617"/>
    </source>
</evidence>
<dbReference type="AlphaFoldDB" id="A0AAD6ZJJ4"/>
<dbReference type="PANTHER" id="PTHR24305">
    <property type="entry name" value="CYTOCHROME P450"/>
    <property type="match status" value="1"/>
</dbReference>
<evidence type="ECO:0000313" key="13">
    <source>
        <dbReference type="EMBL" id="KAJ7323983.1"/>
    </source>
</evidence>
<gene>
    <name evidence="13" type="ORF">DFH08DRAFT_711502</name>
</gene>
<dbReference type="GO" id="GO:0005506">
    <property type="term" value="F:iron ion binding"/>
    <property type="evidence" value="ECO:0007669"/>
    <property type="project" value="InterPro"/>
</dbReference>
<keyword evidence="11" id="KW-0503">Monooxygenase</keyword>
<dbReference type="InterPro" id="IPR001128">
    <property type="entry name" value="Cyt_P450"/>
</dbReference>
<dbReference type="EMBL" id="JARIHO010000045">
    <property type="protein sequence ID" value="KAJ7323983.1"/>
    <property type="molecule type" value="Genomic_DNA"/>
</dbReference>
<evidence type="ECO:0000256" key="4">
    <source>
        <dbReference type="ARBA" id="ARBA00010617"/>
    </source>
</evidence>
<comment type="cofactor">
    <cofactor evidence="1">
        <name>heme</name>
        <dbReference type="ChEBI" id="CHEBI:30413"/>
    </cofactor>
</comment>
<reference evidence="13" key="1">
    <citation type="submission" date="2023-03" db="EMBL/GenBank/DDBJ databases">
        <title>Massive genome expansion in bonnet fungi (Mycena s.s.) driven by repeated elements and novel gene families across ecological guilds.</title>
        <authorList>
            <consortium name="Lawrence Berkeley National Laboratory"/>
            <person name="Harder C.B."/>
            <person name="Miyauchi S."/>
            <person name="Viragh M."/>
            <person name="Kuo A."/>
            <person name="Thoen E."/>
            <person name="Andreopoulos B."/>
            <person name="Lu D."/>
            <person name="Skrede I."/>
            <person name="Drula E."/>
            <person name="Henrissat B."/>
            <person name="Morin E."/>
            <person name="Kohler A."/>
            <person name="Barry K."/>
            <person name="LaButti K."/>
            <person name="Morin E."/>
            <person name="Salamov A."/>
            <person name="Lipzen A."/>
            <person name="Mereny Z."/>
            <person name="Hegedus B."/>
            <person name="Baldrian P."/>
            <person name="Stursova M."/>
            <person name="Weitz H."/>
            <person name="Taylor A."/>
            <person name="Grigoriev I.V."/>
            <person name="Nagy L.G."/>
            <person name="Martin F."/>
            <person name="Kauserud H."/>
        </authorList>
    </citation>
    <scope>NUCLEOTIDE SEQUENCE</scope>
    <source>
        <strain evidence="13">CBHHK002</strain>
    </source>
</reference>
<evidence type="ECO:0000256" key="10">
    <source>
        <dbReference type="ARBA" id="ARBA00023004"/>
    </source>
</evidence>
<dbReference type="GO" id="GO:0016020">
    <property type="term" value="C:membrane"/>
    <property type="evidence" value="ECO:0007669"/>
    <property type="project" value="UniProtKB-SubCell"/>
</dbReference>
<comment type="caution">
    <text evidence="13">The sequence shown here is derived from an EMBL/GenBank/DDBJ whole genome shotgun (WGS) entry which is preliminary data.</text>
</comment>
<comment type="subcellular location">
    <subcellularLocation>
        <location evidence="2">Membrane</location>
    </subcellularLocation>
</comment>
<keyword evidence="8" id="KW-1133">Transmembrane helix</keyword>
<evidence type="ECO:0000256" key="7">
    <source>
        <dbReference type="ARBA" id="ARBA00022723"/>
    </source>
</evidence>
<dbReference type="PANTHER" id="PTHR24305:SF166">
    <property type="entry name" value="CYTOCHROME P450 12A4, MITOCHONDRIAL-RELATED"/>
    <property type="match status" value="1"/>
</dbReference>
<sequence length="488" mass="54450">MTPITVICALILVFCGVRILLHRIFSVLDNIPGPPRKSIIAGNVAQFYDPDDWAVQHELEENYAQVVKIHGILGDRQLFVFDPAALHSILIQEQDIYEELQMLLTMDVLLFGKGILSSSLDEHRKYRKVMTPAFSTANLRRMIPSFYEVAQRTLTASPQLDLNSILSRTSLELIGQTGIGYSFDSMLPHQEHDDRYAVALRAMFPTAFKMQLAVPLLPLIVKLFPPAFLRTMINFVPWPALHKLRDIVDLIDAKATELVLDRKRQRLEFRVAVSTTVSDALPTMCSLFPSTRNTTQNTARGTSRSSGTVCAIIFAATDSTTSAMNRLFETLAMYPDVQKKLRAEILAAPEEQDHDALAALSYLDGVVHEILRLYPPASLMFREAMTDAVLPLGTPITGVDGKAIHAIHVPKGTAIYIAIAAANHNKRIWGEDALEFRPERWTKGKADSVTTKMSGIYGNTMTFIGGGRSCIGFKFAELEISEWVYRIN</sequence>
<dbReference type="InterPro" id="IPR050121">
    <property type="entry name" value="Cytochrome_P450_monoxygenase"/>
</dbReference>
<dbReference type="Pfam" id="PF00067">
    <property type="entry name" value="p450"/>
    <property type="match status" value="1"/>
</dbReference>
<dbReference type="SUPFAM" id="SSF48264">
    <property type="entry name" value="Cytochrome P450"/>
    <property type="match status" value="1"/>
</dbReference>
<name>A0AAD6ZJJ4_9AGAR</name>
<accession>A0AAD6ZJJ4</accession>
<keyword evidence="14" id="KW-1185">Reference proteome</keyword>
<organism evidence="13 14">
    <name type="scientific">Mycena albidolilacea</name>
    <dbReference type="NCBI Taxonomy" id="1033008"/>
    <lineage>
        <taxon>Eukaryota</taxon>
        <taxon>Fungi</taxon>
        <taxon>Dikarya</taxon>
        <taxon>Basidiomycota</taxon>
        <taxon>Agaricomycotina</taxon>
        <taxon>Agaricomycetes</taxon>
        <taxon>Agaricomycetidae</taxon>
        <taxon>Agaricales</taxon>
        <taxon>Marasmiineae</taxon>
        <taxon>Mycenaceae</taxon>
        <taxon>Mycena</taxon>
    </lineage>
</organism>
<dbReference type="GO" id="GO:0016705">
    <property type="term" value="F:oxidoreductase activity, acting on paired donors, with incorporation or reduction of molecular oxygen"/>
    <property type="evidence" value="ECO:0007669"/>
    <property type="project" value="InterPro"/>
</dbReference>
<evidence type="ECO:0000256" key="12">
    <source>
        <dbReference type="ARBA" id="ARBA00023136"/>
    </source>
</evidence>
<evidence type="ECO:0000256" key="1">
    <source>
        <dbReference type="ARBA" id="ARBA00001971"/>
    </source>
</evidence>
<dbReference type="PRINTS" id="PR00385">
    <property type="entry name" value="P450"/>
</dbReference>
<evidence type="ECO:0000313" key="14">
    <source>
        <dbReference type="Proteomes" id="UP001218218"/>
    </source>
</evidence>
<evidence type="ECO:0000256" key="2">
    <source>
        <dbReference type="ARBA" id="ARBA00004370"/>
    </source>
</evidence>
<evidence type="ECO:0000256" key="3">
    <source>
        <dbReference type="ARBA" id="ARBA00004721"/>
    </source>
</evidence>
<evidence type="ECO:0000256" key="11">
    <source>
        <dbReference type="ARBA" id="ARBA00023033"/>
    </source>
</evidence>
<evidence type="ECO:0000256" key="6">
    <source>
        <dbReference type="ARBA" id="ARBA00022692"/>
    </source>
</evidence>
<dbReference type="Gene3D" id="1.10.630.10">
    <property type="entry name" value="Cytochrome P450"/>
    <property type="match status" value="1"/>
</dbReference>
<dbReference type="GO" id="GO:0020037">
    <property type="term" value="F:heme binding"/>
    <property type="evidence" value="ECO:0007669"/>
    <property type="project" value="InterPro"/>
</dbReference>
<protein>
    <submittedName>
        <fullName evidence="13">Cytochrome P450</fullName>
    </submittedName>
</protein>